<dbReference type="EMBL" id="JAPEUY010000003">
    <property type="protein sequence ID" value="KAJ4375390.1"/>
    <property type="molecule type" value="Genomic_DNA"/>
</dbReference>
<dbReference type="OrthoDB" id="10497244at2759"/>
<dbReference type="Proteomes" id="UP001140560">
    <property type="component" value="Unassembled WGS sequence"/>
</dbReference>
<evidence type="ECO:0000313" key="3">
    <source>
        <dbReference type="Proteomes" id="UP001140560"/>
    </source>
</evidence>
<proteinExistence type="predicted"/>
<feature type="compositionally biased region" description="Polar residues" evidence="1">
    <location>
        <begin position="53"/>
        <end position="62"/>
    </location>
</feature>
<protein>
    <submittedName>
        <fullName evidence="2">Uncharacterized protein</fullName>
    </submittedName>
</protein>
<gene>
    <name evidence="2" type="ORF">N0V83_002477</name>
</gene>
<feature type="region of interest" description="Disordered" evidence="1">
    <location>
        <begin position="1"/>
        <end position="71"/>
    </location>
</feature>
<evidence type="ECO:0000256" key="1">
    <source>
        <dbReference type="SAM" id="MobiDB-lite"/>
    </source>
</evidence>
<organism evidence="2 3">
    <name type="scientific">Neocucurbitaria cava</name>
    <dbReference type="NCBI Taxonomy" id="798079"/>
    <lineage>
        <taxon>Eukaryota</taxon>
        <taxon>Fungi</taxon>
        <taxon>Dikarya</taxon>
        <taxon>Ascomycota</taxon>
        <taxon>Pezizomycotina</taxon>
        <taxon>Dothideomycetes</taxon>
        <taxon>Pleosporomycetidae</taxon>
        <taxon>Pleosporales</taxon>
        <taxon>Pleosporineae</taxon>
        <taxon>Cucurbitariaceae</taxon>
        <taxon>Neocucurbitaria</taxon>
    </lineage>
</organism>
<dbReference type="AlphaFoldDB" id="A0A9W8YH30"/>
<keyword evidence="3" id="KW-1185">Reference proteome</keyword>
<comment type="caution">
    <text evidence="2">The sequence shown here is derived from an EMBL/GenBank/DDBJ whole genome shotgun (WGS) entry which is preliminary data.</text>
</comment>
<sequence length="205" mass="22883">MVAQKNWRDNYPNYDKAMESIKNGGPPLFKPGDIPSDVQQAEKWSPPKPASYATFTPQSDSAPSDPPKGAPKSLQIVYETFVSEGAESWQKWHFFEGVPRQAVDTCSDKVLFSVDNAPPPNGYDPPWINVKNHSFRSSGYAEDCRFDGLDGKGPSGDVGWLYCPERPAIMCVEDAKKSGGKDAWKNCDKGLWTRDRIPVAYCDWE</sequence>
<evidence type="ECO:0000313" key="2">
    <source>
        <dbReference type="EMBL" id="KAJ4375390.1"/>
    </source>
</evidence>
<reference evidence="2" key="1">
    <citation type="submission" date="2022-10" db="EMBL/GenBank/DDBJ databases">
        <title>Tapping the CABI collections for fungal endophytes: first genome assemblies for Collariella, Neodidymelliopsis, Ascochyta clinopodiicola, Didymella pomorum, Didymosphaeria variabile, Neocosmospora piperis and Neocucurbitaria cava.</title>
        <authorList>
            <person name="Hill R."/>
        </authorList>
    </citation>
    <scope>NUCLEOTIDE SEQUENCE</scope>
    <source>
        <strain evidence="2">IMI 356814</strain>
    </source>
</reference>
<name>A0A9W8YH30_9PLEO</name>
<accession>A0A9W8YH30</accession>